<keyword evidence="4 5" id="KW-0472">Membrane</keyword>
<accession>A0ABW5SHL9</accession>
<dbReference type="Pfam" id="PF07584">
    <property type="entry name" value="BatA"/>
    <property type="match status" value="1"/>
</dbReference>
<reference evidence="8" key="1">
    <citation type="journal article" date="2019" name="Int. J. Syst. Evol. Microbiol.">
        <title>The Global Catalogue of Microorganisms (GCM) 10K type strain sequencing project: providing services to taxonomists for standard genome sequencing and annotation.</title>
        <authorList>
            <consortium name="The Broad Institute Genomics Platform"/>
            <consortium name="The Broad Institute Genome Sequencing Center for Infectious Disease"/>
            <person name="Wu L."/>
            <person name="Ma J."/>
        </authorList>
    </citation>
    <scope>NUCLEOTIDE SEQUENCE [LARGE SCALE GENOMIC DNA]</scope>
    <source>
        <strain evidence="8">KCTC 42255</strain>
    </source>
</reference>
<evidence type="ECO:0000256" key="3">
    <source>
        <dbReference type="ARBA" id="ARBA00022989"/>
    </source>
</evidence>
<dbReference type="InterPro" id="IPR002035">
    <property type="entry name" value="VWF_A"/>
</dbReference>
<keyword evidence="1" id="KW-1003">Cell membrane</keyword>
<dbReference type="InterPro" id="IPR024163">
    <property type="entry name" value="Aerotolerance_reg_N"/>
</dbReference>
<dbReference type="Gene3D" id="3.40.50.410">
    <property type="entry name" value="von Willebrand factor, type A domain"/>
    <property type="match status" value="1"/>
</dbReference>
<dbReference type="InterPro" id="IPR050768">
    <property type="entry name" value="UPF0353/GerABKA_families"/>
</dbReference>
<dbReference type="PANTHER" id="PTHR22550:SF5">
    <property type="entry name" value="LEUCINE ZIPPER PROTEIN 4"/>
    <property type="match status" value="1"/>
</dbReference>
<feature type="transmembrane region" description="Helical" evidence="5">
    <location>
        <begin position="311"/>
        <end position="328"/>
    </location>
</feature>
<dbReference type="EMBL" id="JBHULZ010000041">
    <property type="protein sequence ID" value="MFD2698212.1"/>
    <property type="molecule type" value="Genomic_DNA"/>
</dbReference>
<dbReference type="Pfam" id="PF00092">
    <property type="entry name" value="VWA"/>
    <property type="match status" value="1"/>
</dbReference>
<feature type="transmembrane region" description="Helical" evidence="5">
    <location>
        <begin position="15"/>
        <end position="33"/>
    </location>
</feature>
<feature type="domain" description="VWFA" evidence="6">
    <location>
        <begin position="96"/>
        <end position="291"/>
    </location>
</feature>
<keyword evidence="2 5" id="KW-0812">Transmembrane</keyword>
<dbReference type="SUPFAM" id="SSF53300">
    <property type="entry name" value="vWA-like"/>
    <property type="match status" value="1"/>
</dbReference>
<evidence type="ECO:0000256" key="1">
    <source>
        <dbReference type="ARBA" id="ARBA00022475"/>
    </source>
</evidence>
<evidence type="ECO:0000313" key="7">
    <source>
        <dbReference type="EMBL" id="MFD2698212.1"/>
    </source>
</evidence>
<dbReference type="PANTHER" id="PTHR22550">
    <property type="entry name" value="SPORE GERMINATION PROTEIN"/>
    <property type="match status" value="1"/>
</dbReference>
<protein>
    <submittedName>
        <fullName evidence="7">VWA domain-containing protein</fullName>
    </submittedName>
</protein>
<evidence type="ECO:0000259" key="6">
    <source>
        <dbReference type="PROSITE" id="PS50234"/>
    </source>
</evidence>
<dbReference type="RefSeq" id="WP_379047405.1">
    <property type="nucleotide sequence ID" value="NZ_JBHULZ010000041.1"/>
</dbReference>
<evidence type="ECO:0000313" key="8">
    <source>
        <dbReference type="Proteomes" id="UP001597357"/>
    </source>
</evidence>
<dbReference type="PROSITE" id="PS50234">
    <property type="entry name" value="VWFA"/>
    <property type="match status" value="1"/>
</dbReference>
<gene>
    <name evidence="7" type="ORF">ACFSQ0_09435</name>
</gene>
<dbReference type="InterPro" id="IPR036465">
    <property type="entry name" value="vWFA_dom_sf"/>
</dbReference>
<evidence type="ECO:0000256" key="2">
    <source>
        <dbReference type="ARBA" id="ARBA00022692"/>
    </source>
</evidence>
<evidence type="ECO:0000256" key="5">
    <source>
        <dbReference type="SAM" id="Phobius"/>
    </source>
</evidence>
<sequence>MITALNDITFEHPQWFWLFLIFPFLIAWQFYTYNKQNATVKLSSLSGFSGDQGWLSKLKPILMVFRLLAIALLITAMARPRTVDVSTQTNTTQGVDIVMAIDVSASMLARDLKPNRLEALKEVASDFVQARPTDRIGLVVYAGESFTKTPITSDKRIVLNALNDIEYNTLIESGTAIGMGLATSVNRLKDSEAKSKVIILLTDGVNNAGFIDPKIATELALEYDIKTYTIGLGSNGMALGPVSIDRQGNFNYGRVPVEIDETLLKEIANKTGGQYFRATDNDKLEKIYEEINKLETTEIEEFKFYNYDEKYRVLVLIAAFLLLLEVLIKNTLLRSFV</sequence>
<evidence type="ECO:0000256" key="4">
    <source>
        <dbReference type="ARBA" id="ARBA00023136"/>
    </source>
</evidence>
<comment type="caution">
    <text evidence="7">The sequence shown here is derived from an EMBL/GenBank/DDBJ whole genome shotgun (WGS) entry which is preliminary data.</text>
</comment>
<name>A0ABW5SHL9_9FLAO</name>
<dbReference type="Proteomes" id="UP001597357">
    <property type="component" value="Unassembled WGS sequence"/>
</dbReference>
<keyword evidence="3 5" id="KW-1133">Transmembrane helix</keyword>
<organism evidence="7 8">
    <name type="scientific">Mesonia sediminis</name>
    <dbReference type="NCBI Taxonomy" id="1703946"/>
    <lineage>
        <taxon>Bacteria</taxon>
        <taxon>Pseudomonadati</taxon>
        <taxon>Bacteroidota</taxon>
        <taxon>Flavobacteriia</taxon>
        <taxon>Flavobacteriales</taxon>
        <taxon>Flavobacteriaceae</taxon>
        <taxon>Mesonia</taxon>
    </lineage>
</organism>
<dbReference type="SMART" id="SM00327">
    <property type="entry name" value="VWA"/>
    <property type="match status" value="1"/>
</dbReference>
<dbReference type="CDD" id="cd01467">
    <property type="entry name" value="vWA_BatA_type"/>
    <property type="match status" value="1"/>
</dbReference>
<proteinExistence type="predicted"/>
<dbReference type="InterPro" id="IPR033881">
    <property type="entry name" value="vWA_BatA_type"/>
</dbReference>
<keyword evidence="8" id="KW-1185">Reference proteome</keyword>